<comment type="caution">
    <text evidence="14">The sequence shown here is derived from an EMBL/GenBank/DDBJ whole genome shotgun (WGS) entry which is preliminary data.</text>
</comment>
<dbReference type="GO" id="GO:0006004">
    <property type="term" value="P:fucose metabolic process"/>
    <property type="evidence" value="ECO:0007669"/>
    <property type="project" value="InterPro"/>
</dbReference>
<dbReference type="SMART" id="SM00812">
    <property type="entry name" value="Alpha_L_fucos"/>
    <property type="match status" value="1"/>
</dbReference>
<dbReference type="SUPFAM" id="SSF51445">
    <property type="entry name" value="(Trans)glycosidases"/>
    <property type="match status" value="1"/>
</dbReference>
<proteinExistence type="inferred from homology"/>
<evidence type="ECO:0000256" key="8">
    <source>
        <dbReference type="ARBA" id="ARBA00074133"/>
    </source>
</evidence>
<evidence type="ECO:0000256" key="9">
    <source>
        <dbReference type="ARBA" id="ARBA00081661"/>
    </source>
</evidence>
<evidence type="ECO:0000256" key="7">
    <source>
        <dbReference type="ARBA" id="ARBA00023295"/>
    </source>
</evidence>
<evidence type="ECO:0000259" key="13">
    <source>
        <dbReference type="Pfam" id="PF01120"/>
    </source>
</evidence>
<evidence type="ECO:0000256" key="4">
    <source>
        <dbReference type="ARBA" id="ARBA00022729"/>
    </source>
</evidence>
<dbReference type="GO" id="GO:0005764">
    <property type="term" value="C:lysosome"/>
    <property type="evidence" value="ECO:0007669"/>
    <property type="project" value="TreeGrafter"/>
</dbReference>
<dbReference type="InterPro" id="IPR057739">
    <property type="entry name" value="Glyco_hydro_29_N"/>
</dbReference>
<dbReference type="PROSITE" id="PS00385">
    <property type="entry name" value="ALPHA_L_FUCOSIDASE"/>
    <property type="match status" value="1"/>
</dbReference>
<evidence type="ECO:0000313" key="14">
    <source>
        <dbReference type="EMBL" id="PAV85956.1"/>
    </source>
</evidence>
<dbReference type="PANTHER" id="PTHR10030">
    <property type="entry name" value="ALPHA-L-FUCOSIDASE"/>
    <property type="match status" value="1"/>
</dbReference>
<keyword evidence="5 10" id="KW-0378">Hydrolase</keyword>
<evidence type="ECO:0000256" key="3">
    <source>
        <dbReference type="ARBA" id="ARBA00012662"/>
    </source>
</evidence>
<dbReference type="STRING" id="2018661.A0A2A2LI75"/>
<dbReference type="AlphaFoldDB" id="A0A2A2LI75"/>
<feature type="domain" description="Glycoside hydrolase family 29 N-terminal" evidence="13">
    <location>
        <begin position="3"/>
        <end position="330"/>
    </location>
</feature>
<dbReference type="InterPro" id="IPR000933">
    <property type="entry name" value="Glyco_hydro_29"/>
</dbReference>
<dbReference type="GO" id="GO:0004560">
    <property type="term" value="F:alpha-L-fucosidase activity"/>
    <property type="evidence" value="ECO:0007669"/>
    <property type="project" value="UniProtKB-EC"/>
</dbReference>
<dbReference type="EC" id="3.2.1.51" evidence="3"/>
<name>A0A2A2LI75_9BILA</name>
<dbReference type="FunFam" id="3.20.20.80:FF:000027">
    <property type="entry name" value="Alpha-L-fucosidase"/>
    <property type="match status" value="1"/>
</dbReference>
<comment type="function">
    <text evidence="1">Alpha-L-fucosidase is responsible for hydrolyzing the alpha-1,6-linked fucose joined to the reducing-end N-acetylglucosamine of the carbohydrate moieties of glycoproteins.</text>
</comment>
<dbReference type="InterPro" id="IPR016286">
    <property type="entry name" value="FUC_metazoa-typ"/>
</dbReference>
<dbReference type="Pfam" id="PF01120">
    <property type="entry name" value="Alpha_L_fucos"/>
    <property type="match status" value="1"/>
</dbReference>
<evidence type="ECO:0000256" key="11">
    <source>
        <dbReference type="PIRSR" id="PIRSR001092-1"/>
    </source>
</evidence>
<evidence type="ECO:0000256" key="10">
    <source>
        <dbReference type="PIRNR" id="PIRNR001092"/>
    </source>
</evidence>
<feature type="compositionally biased region" description="Basic residues" evidence="12">
    <location>
        <begin position="460"/>
        <end position="469"/>
    </location>
</feature>
<reference evidence="14 15" key="1">
    <citation type="journal article" date="2017" name="Curr. Biol.">
        <title>Genome architecture and evolution of a unichromosomal asexual nematode.</title>
        <authorList>
            <person name="Fradin H."/>
            <person name="Zegar C."/>
            <person name="Gutwein M."/>
            <person name="Lucas J."/>
            <person name="Kovtun M."/>
            <person name="Corcoran D."/>
            <person name="Baugh L.R."/>
            <person name="Kiontke K."/>
            <person name="Gunsalus K."/>
            <person name="Fitch D.H."/>
            <person name="Piano F."/>
        </authorList>
    </citation>
    <scope>NUCLEOTIDE SEQUENCE [LARGE SCALE GENOMIC DNA]</scope>
    <source>
        <strain evidence="14">PF1309</strain>
    </source>
</reference>
<sequence>MVNPTWDSLDSRPLPSWYDESKFGIFCHWGAYSVPAYRSEWFWWYWKGSNPDPDVVRWMNKNYKPDYSYADFAKDFTAEMFNPKQFADIVQASGARYFVLTSKHHEGFTMWPSRTSWNWNAVDIGPKRDIVGQLKEAFKSTNVHYGLYFSQFEWFNPMFLDDGKYNTTVYTDQVSFPQMIEIVNKYKPEVIWSDGEWDRTDDYWKSKDFLAWLYNTSPVKDTVVVNDRWGAGTAGKHGGFMTFQDHYTPGKLVTRKWENCLTLDRQSWGNRRNMTSSEVLSVFEILREIATTVSCNGNVLLNVGPDMHGLIPTIFEDRLRELGLFLYTHSEALYGTKPWTYQIDTVGDTWYTSRYRNQPNDDFYNKQIEGETIIYAWILKTSVDTIVLNRVTATVQTKITVMSTNKVITPTAGKTISIASSDIPWKDLQRRDAVILKIEYAASDNHNPLDDDLTTPPPRRNLKIKKGKGHKGDYSRI</sequence>
<comment type="similarity">
    <text evidence="2 10">Belongs to the glycosyl hydrolase 29 family.</text>
</comment>
<accession>A0A2A2LI75</accession>
<dbReference type="InterPro" id="IPR018526">
    <property type="entry name" value="Glyco_hydro_29_CS"/>
</dbReference>
<keyword evidence="6" id="KW-0325">Glycoprotein</keyword>
<gene>
    <name evidence="14" type="ORF">WR25_26538</name>
</gene>
<evidence type="ECO:0000313" key="15">
    <source>
        <dbReference type="Proteomes" id="UP000218231"/>
    </source>
</evidence>
<evidence type="ECO:0000256" key="2">
    <source>
        <dbReference type="ARBA" id="ARBA00007951"/>
    </source>
</evidence>
<dbReference type="InterPro" id="IPR017853">
    <property type="entry name" value="GH"/>
</dbReference>
<evidence type="ECO:0000256" key="6">
    <source>
        <dbReference type="ARBA" id="ARBA00023180"/>
    </source>
</evidence>
<dbReference type="PRINTS" id="PR00741">
    <property type="entry name" value="GLHYDRLASE29"/>
</dbReference>
<dbReference type="PIRSF" id="PIRSF001092">
    <property type="entry name" value="Alpha-L-fucosidase"/>
    <property type="match status" value="1"/>
</dbReference>
<evidence type="ECO:0000256" key="1">
    <source>
        <dbReference type="ARBA" id="ARBA00004071"/>
    </source>
</evidence>
<evidence type="ECO:0000256" key="12">
    <source>
        <dbReference type="SAM" id="MobiDB-lite"/>
    </source>
</evidence>
<feature type="site" description="May be important for catalysis" evidence="11">
    <location>
        <position position="260"/>
    </location>
</feature>
<feature type="region of interest" description="Disordered" evidence="12">
    <location>
        <begin position="446"/>
        <end position="477"/>
    </location>
</feature>
<keyword evidence="15" id="KW-1185">Reference proteome</keyword>
<dbReference type="Gene3D" id="3.20.20.80">
    <property type="entry name" value="Glycosidases"/>
    <property type="match status" value="1"/>
</dbReference>
<dbReference type="GO" id="GO:0016139">
    <property type="term" value="P:glycoside catabolic process"/>
    <property type="evidence" value="ECO:0007669"/>
    <property type="project" value="TreeGrafter"/>
</dbReference>
<organism evidence="14 15">
    <name type="scientific">Diploscapter pachys</name>
    <dbReference type="NCBI Taxonomy" id="2018661"/>
    <lineage>
        <taxon>Eukaryota</taxon>
        <taxon>Metazoa</taxon>
        <taxon>Ecdysozoa</taxon>
        <taxon>Nematoda</taxon>
        <taxon>Chromadorea</taxon>
        <taxon>Rhabditida</taxon>
        <taxon>Rhabditina</taxon>
        <taxon>Rhabditomorpha</taxon>
        <taxon>Rhabditoidea</taxon>
        <taxon>Rhabditidae</taxon>
        <taxon>Diploscapter</taxon>
    </lineage>
</organism>
<dbReference type="Proteomes" id="UP000218231">
    <property type="component" value="Unassembled WGS sequence"/>
</dbReference>
<dbReference type="OrthoDB" id="6039950at2759"/>
<keyword evidence="7 10" id="KW-0326">Glycosidase</keyword>
<evidence type="ECO:0000256" key="5">
    <source>
        <dbReference type="ARBA" id="ARBA00022801"/>
    </source>
</evidence>
<dbReference type="PANTHER" id="PTHR10030:SF37">
    <property type="entry name" value="ALPHA-L-FUCOSIDASE-RELATED"/>
    <property type="match status" value="1"/>
</dbReference>
<keyword evidence="4" id="KW-0732">Signal</keyword>
<dbReference type="EMBL" id="LIAE01006711">
    <property type="protein sequence ID" value="PAV85956.1"/>
    <property type="molecule type" value="Genomic_DNA"/>
</dbReference>
<protein>
    <recommendedName>
        <fullName evidence="8">Putative alpha-L-fucosidase</fullName>
        <ecNumber evidence="3">3.2.1.51</ecNumber>
    </recommendedName>
    <alternativeName>
        <fullName evidence="9">Alpha-L-fucoside fucohydrolase</fullName>
    </alternativeName>
</protein>